<proteinExistence type="predicted"/>
<evidence type="ECO:0000256" key="1">
    <source>
        <dbReference type="SAM" id="Coils"/>
    </source>
</evidence>
<accession>A0ABR1J4I1</accession>
<dbReference type="InterPro" id="IPR032675">
    <property type="entry name" value="LRR_dom_sf"/>
</dbReference>
<keyword evidence="3" id="KW-1185">Reference proteome</keyword>
<comment type="caution">
    <text evidence="2">The sequence shown here is derived from an EMBL/GenBank/DDBJ whole genome shotgun (WGS) entry which is preliminary data.</text>
</comment>
<name>A0ABR1J4I1_9AGAR</name>
<organism evidence="2 3">
    <name type="scientific">Marasmiellus scandens</name>
    <dbReference type="NCBI Taxonomy" id="2682957"/>
    <lineage>
        <taxon>Eukaryota</taxon>
        <taxon>Fungi</taxon>
        <taxon>Dikarya</taxon>
        <taxon>Basidiomycota</taxon>
        <taxon>Agaricomycotina</taxon>
        <taxon>Agaricomycetes</taxon>
        <taxon>Agaricomycetidae</taxon>
        <taxon>Agaricales</taxon>
        <taxon>Marasmiineae</taxon>
        <taxon>Omphalotaceae</taxon>
        <taxon>Marasmiellus</taxon>
    </lineage>
</organism>
<dbReference type="Gene3D" id="3.80.10.10">
    <property type="entry name" value="Ribonuclease Inhibitor"/>
    <property type="match status" value="1"/>
</dbReference>
<evidence type="ECO:0000313" key="3">
    <source>
        <dbReference type="Proteomes" id="UP001498398"/>
    </source>
</evidence>
<dbReference type="Proteomes" id="UP001498398">
    <property type="component" value="Unassembled WGS sequence"/>
</dbReference>
<dbReference type="EMBL" id="JBANRG010000035">
    <property type="protein sequence ID" value="KAK7449809.1"/>
    <property type="molecule type" value="Genomic_DNA"/>
</dbReference>
<gene>
    <name evidence="2" type="ORF">VKT23_013285</name>
</gene>
<evidence type="ECO:0000313" key="2">
    <source>
        <dbReference type="EMBL" id="KAK7449809.1"/>
    </source>
</evidence>
<dbReference type="SUPFAM" id="SSF52047">
    <property type="entry name" value="RNI-like"/>
    <property type="match status" value="1"/>
</dbReference>
<evidence type="ECO:0008006" key="4">
    <source>
        <dbReference type="Google" id="ProtNLM"/>
    </source>
</evidence>
<reference evidence="2 3" key="1">
    <citation type="submission" date="2024-01" db="EMBL/GenBank/DDBJ databases">
        <title>A draft genome for the cacao thread blight pathogen Marasmiellus scandens.</title>
        <authorList>
            <person name="Baruah I.K."/>
            <person name="Leung J."/>
            <person name="Bukari Y."/>
            <person name="Amoako-Attah I."/>
            <person name="Meinhardt L.W."/>
            <person name="Bailey B.A."/>
            <person name="Cohen S.P."/>
        </authorList>
    </citation>
    <scope>NUCLEOTIDE SEQUENCE [LARGE SCALE GENOMIC DNA]</scope>
    <source>
        <strain evidence="2 3">GH-19</strain>
    </source>
</reference>
<protein>
    <recommendedName>
        <fullName evidence="4">F-box domain-containing protein</fullName>
    </recommendedName>
</protein>
<feature type="coiled-coil region" evidence="1">
    <location>
        <begin position="32"/>
        <end position="66"/>
    </location>
</feature>
<sequence>MTIETLYPLNPNLLTTNAVPDENDIHRIRQICADHTQDLNRMNAQIQRLQESLEAITLKRDALLAKLSSLQSITSPLRTFPPEVLQSIFTHCLESFAILSAYEAPVLLTQICSKWRSIAIDTPALWASFHIALIGARDPFESYDSTCSAIRDGLQTFLSRSSSLPLNISLRSDYSPGLYNEDIIGEVNQTLEILLSHHKRWKYLSLQLPQPCMNSVERLRGEDLPNLETATVFCVGGGQSSALSSSPFFENAPRLQQLSVGARDPSMMLKLIGCASWARLTHLVVCFNYWETSITPPLGHIADALKVCVSLEECSITLPGSNLDTSPLTSVIITLPKLRKMAIVSYFPSQIVTFLLDSLVLPKLRELTVDGNLAQLPLNADSFWIHRGSGQWGAEHMINLLKSMPELESLDLSQFHVMTGALLEAFSAVSPDSEEVLCSKLTRIEFGDTPTLTEDTLVRFLSTRLSPPASSTIVPMEHVIIKDAKPSSESFLSRFGDAVQFSTPWSATGTRLDQHYTRPTSRVPVSVRMFGF</sequence>
<keyword evidence="1" id="KW-0175">Coiled coil</keyword>